<feature type="region of interest" description="Disordered" evidence="5">
    <location>
        <begin position="1"/>
        <end position="32"/>
    </location>
</feature>
<feature type="compositionally biased region" description="Basic and acidic residues" evidence="5">
    <location>
        <begin position="47"/>
        <end position="67"/>
    </location>
</feature>
<evidence type="ECO:0000256" key="5">
    <source>
        <dbReference type="SAM" id="MobiDB-lite"/>
    </source>
</evidence>
<accession>A0A7M7N9J8</accession>
<sequence>MDSNENDFKRRTSLSSSLRRLQKRHGTMSAGDLELIQHDYAQNETDVECRPNPDGKSRDNVHHSSESKVSKAKEKLLVFRRNFGPLHCTAILLGVLISFGSLFSVREIFVNCGGLLPALLVWLSAGAMMFVGAQCYSELATSIPKSGGDFVYLYHALPTPMPAFMQVWMGLVMGSGATISALARMGGVQFLKLVCRRCDDIDRSSPLVILVAALIICLLIMMHCRSSLISAWVQVILTCIKLVSFTFIIVLGFVHLATGRTSNLSENLWYPLPTNEASPMVAFAVTSMSFSGWQTLSFVTEEIKKTER</sequence>
<organism evidence="7 8">
    <name type="scientific">Strongylocentrotus purpuratus</name>
    <name type="common">Purple sea urchin</name>
    <dbReference type="NCBI Taxonomy" id="7668"/>
    <lineage>
        <taxon>Eukaryota</taxon>
        <taxon>Metazoa</taxon>
        <taxon>Echinodermata</taxon>
        <taxon>Eleutherozoa</taxon>
        <taxon>Echinozoa</taxon>
        <taxon>Echinoidea</taxon>
        <taxon>Euechinoidea</taxon>
        <taxon>Echinacea</taxon>
        <taxon>Camarodonta</taxon>
        <taxon>Echinidea</taxon>
        <taxon>Strongylocentrotidae</taxon>
        <taxon>Strongylocentrotus</taxon>
    </lineage>
</organism>
<dbReference type="InParanoid" id="A0A7M7N9J8"/>
<proteinExistence type="predicted"/>
<dbReference type="PANTHER" id="PTHR11785">
    <property type="entry name" value="AMINO ACID TRANSPORTER"/>
    <property type="match status" value="1"/>
</dbReference>
<evidence type="ECO:0000256" key="6">
    <source>
        <dbReference type="SAM" id="Phobius"/>
    </source>
</evidence>
<feature type="transmembrane region" description="Helical" evidence="6">
    <location>
        <begin position="231"/>
        <end position="257"/>
    </location>
</feature>
<dbReference type="InterPro" id="IPR002293">
    <property type="entry name" value="AA/rel_permease1"/>
</dbReference>
<evidence type="ECO:0000313" key="7">
    <source>
        <dbReference type="EnsemblMetazoa" id="XP_030832004"/>
    </source>
</evidence>
<dbReference type="OrthoDB" id="10318725at2759"/>
<dbReference type="PANTHER" id="PTHR11785:SF375">
    <property type="entry name" value="AMINO ACID TRANSPORTER"/>
    <property type="match status" value="1"/>
</dbReference>
<evidence type="ECO:0000256" key="4">
    <source>
        <dbReference type="ARBA" id="ARBA00023136"/>
    </source>
</evidence>
<feature type="transmembrane region" description="Helical" evidence="6">
    <location>
        <begin position="207"/>
        <end position="224"/>
    </location>
</feature>
<dbReference type="OMA" id="CLLIMMH"/>
<keyword evidence="2 6" id="KW-0812">Transmembrane</keyword>
<name>A0A7M7N9J8_STRPU</name>
<dbReference type="KEGG" id="spu:115920401"/>
<evidence type="ECO:0000256" key="2">
    <source>
        <dbReference type="ARBA" id="ARBA00022692"/>
    </source>
</evidence>
<dbReference type="GeneID" id="115920401"/>
<evidence type="ECO:0000256" key="3">
    <source>
        <dbReference type="ARBA" id="ARBA00022989"/>
    </source>
</evidence>
<evidence type="ECO:0000256" key="1">
    <source>
        <dbReference type="ARBA" id="ARBA00004141"/>
    </source>
</evidence>
<reference evidence="8" key="1">
    <citation type="submission" date="2015-02" db="EMBL/GenBank/DDBJ databases">
        <title>Genome sequencing for Strongylocentrotus purpuratus.</title>
        <authorList>
            <person name="Murali S."/>
            <person name="Liu Y."/>
            <person name="Vee V."/>
            <person name="English A."/>
            <person name="Wang M."/>
            <person name="Skinner E."/>
            <person name="Han Y."/>
            <person name="Muzny D.M."/>
            <person name="Worley K.C."/>
            <person name="Gibbs R.A."/>
        </authorList>
    </citation>
    <scope>NUCLEOTIDE SEQUENCE</scope>
</reference>
<keyword evidence="4 6" id="KW-0472">Membrane</keyword>
<dbReference type="AlphaFoldDB" id="A0A7M7N9J8"/>
<feature type="transmembrane region" description="Helical" evidence="6">
    <location>
        <begin position="167"/>
        <end position="187"/>
    </location>
</feature>
<dbReference type="InterPro" id="IPR050598">
    <property type="entry name" value="AminoAcid_Transporter"/>
</dbReference>
<protein>
    <submittedName>
        <fullName evidence="7">Uncharacterized protein</fullName>
    </submittedName>
</protein>
<feature type="transmembrane region" description="Helical" evidence="6">
    <location>
        <begin position="83"/>
        <end position="103"/>
    </location>
</feature>
<feature type="compositionally biased region" description="Basic and acidic residues" evidence="5">
    <location>
        <begin position="1"/>
        <end position="10"/>
    </location>
</feature>
<feature type="region of interest" description="Disordered" evidence="5">
    <location>
        <begin position="46"/>
        <end position="67"/>
    </location>
</feature>
<feature type="transmembrane region" description="Helical" evidence="6">
    <location>
        <begin position="115"/>
        <end position="136"/>
    </location>
</feature>
<comment type="subcellular location">
    <subcellularLocation>
        <location evidence="1">Membrane</location>
        <topology evidence="1">Multi-pass membrane protein</topology>
    </subcellularLocation>
</comment>
<dbReference type="RefSeq" id="XP_030832004.1">
    <property type="nucleotide sequence ID" value="XM_030976144.1"/>
</dbReference>
<keyword evidence="8" id="KW-1185">Reference proteome</keyword>
<dbReference type="Gene3D" id="1.20.1740.10">
    <property type="entry name" value="Amino acid/polyamine transporter I"/>
    <property type="match status" value="1"/>
</dbReference>
<dbReference type="EnsemblMetazoa" id="XM_030976144">
    <property type="protein sequence ID" value="XP_030832004"/>
    <property type="gene ID" value="LOC115920401"/>
</dbReference>
<dbReference type="Proteomes" id="UP000007110">
    <property type="component" value="Unassembled WGS sequence"/>
</dbReference>
<reference evidence="7" key="2">
    <citation type="submission" date="2021-01" db="UniProtKB">
        <authorList>
            <consortium name="EnsemblMetazoa"/>
        </authorList>
    </citation>
    <scope>IDENTIFICATION</scope>
</reference>
<dbReference type="Pfam" id="PF13520">
    <property type="entry name" value="AA_permease_2"/>
    <property type="match status" value="1"/>
</dbReference>
<evidence type="ECO:0000313" key="8">
    <source>
        <dbReference type="Proteomes" id="UP000007110"/>
    </source>
</evidence>
<dbReference type="GO" id="GO:0022857">
    <property type="term" value="F:transmembrane transporter activity"/>
    <property type="evidence" value="ECO:0007669"/>
    <property type="project" value="InterPro"/>
</dbReference>
<keyword evidence="3 6" id="KW-1133">Transmembrane helix</keyword>
<dbReference type="GO" id="GO:0016020">
    <property type="term" value="C:membrane"/>
    <property type="evidence" value="ECO:0007669"/>
    <property type="project" value="UniProtKB-SubCell"/>
</dbReference>